<gene>
    <name evidence="1" type="ORF">Q760_13625</name>
</gene>
<protein>
    <submittedName>
        <fullName evidence="1">Uncharacterized protein</fullName>
    </submittedName>
</protein>
<reference evidence="1 2" key="1">
    <citation type="submission" date="2013-10" db="EMBL/GenBank/DDBJ databases">
        <authorList>
            <person name="Wang G."/>
            <person name="Zhuang W."/>
        </authorList>
    </citation>
    <scope>NUCLEOTIDE SEQUENCE [LARGE SCALE GENOMIC DNA]</scope>
    <source>
        <strain evidence="1 2">DSM 20118</strain>
    </source>
</reference>
<dbReference type="RefSeq" id="WP_034624709.1">
    <property type="nucleotide sequence ID" value="NZ_AXNT01000005.1"/>
</dbReference>
<dbReference type="STRING" id="1408250.Q760_13625"/>
<name>A0A0A0BCC2_9CELL</name>
<dbReference type="Proteomes" id="UP000029833">
    <property type="component" value="Unassembled WGS sequence"/>
</dbReference>
<dbReference type="AlphaFoldDB" id="A0A0A0BCC2"/>
<dbReference type="OrthoDB" id="4829809at2"/>
<evidence type="ECO:0000313" key="2">
    <source>
        <dbReference type="Proteomes" id="UP000029833"/>
    </source>
</evidence>
<accession>A0A0A0BCC2</accession>
<sequence length="360" mass="39070">MLAVQQVAGNGAALRLLGARTPAAPSAVQRAPSTATTTAPVVQRAPYGLDRPTSQGPYVDVAYRLWTSNKRMTLKAFADALLTAIEAGLPAPKIPYFEWTFVTGAGAHGVFDSRSWKIKVNTSKFSTRTPAPTLLGQLTVDEVTEVVGTIYHEARHADQDVLIIRDLLAQKKKVSAIVAATKMPRRVVAAVAKARYPSVPDADQTAHARRMYDVMYGTHKQFLTFLVDHSDAIDVLGKVAEKKAPLRTLAPHVATLARWQSRDVKPHIARITRLAAPTAVETALRTRLERLDGALTAFTAVWKTASGAKKPSTAVVEAVREKATAAMAVIGETYLELEGEGDAFRVEEDVKDAFDRKLNP</sequence>
<proteinExistence type="predicted"/>
<evidence type="ECO:0000313" key="1">
    <source>
        <dbReference type="EMBL" id="KGM03767.1"/>
    </source>
</evidence>
<comment type="caution">
    <text evidence="1">The sequence shown here is derived from an EMBL/GenBank/DDBJ whole genome shotgun (WGS) entry which is preliminary data.</text>
</comment>
<organism evidence="1 2">
    <name type="scientific">Cellulomonas cellasea DSM 20118</name>
    <dbReference type="NCBI Taxonomy" id="1408250"/>
    <lineage>
        <taxon>Bacteria</taxon>
        <taxon>Bacillati</taxon>
        <taxon>Actinomycetota</taxon>
        <taxon>Actinomycetes</taxon>
        <taxon>Micrococcales</taxon>
        <taxon>Cellulomonadaceae</taxon>
        <taxon>Cellulomonas</taxon>
    </lineage>
</organism>
<dbReference type="EMBL" id="AXNT01000005">
    <property type="protein sequence ID" value="KGM03767.1"/>
    <property type="molecule type" value="Genomic_DNA"/>
</dbReference>
<keyword evidence="2" id="KW-1185">Reference proteome</keyword>